<comment type="caution">
    <text evidence="3">The sequence shown here is derived from an EMBL/GenBank/DDBJ whole genome shotgun (WGS) entry which is preliminary data.</text>
</comment>
<evidence type="ECO:0000313" key="3">
    <source>
        <dbReference type="EMBL" id="RKH74656.1"/>
    </source>
</evidence>
<accession>A0A3A8R0V3</accession>
<feature type="compositionally biased region" description="Basic and acidic residues" evidence="1">
    <location>
        <begin position="138"/>
        <end position="150"/>
    </location>
</feature>
<feature type="region of interest" description="Disordered" evidence="1">
    <location>
        <begin position="136"/>
        <end position="156"/>
    </location>
</feature>
<dbReference type="AlphaFoldDB" id="A0A3A8R0V3"/>
<keyword evidence="2" id="KW-0732">Signal</keyword>
<evidence type="ECO:0000256" key="2">
    <source>
        <dbReference type="SAM" id="SignalP"/>
    </source>
</evidence>
<feature type="chain" id="PRO_5017293754" description="Outer membrane protein beta-barrel domain-containing protein" evidence="2">
    <location>
        <begin position="21"/>
        <end position="231"/>
    </location>
</feature>
<dbReference type="EMBL" id="RAWK01000002">
    <property type="protein sequence ID" value="RKH74656.1"/>
    <property type="molecule type" value="Genomic_DNA"/>
</dbReference>
<evidence type="ECO:0008006" key="5">
    <source>
        <dbReference type="Google" id="ProtNLM"/>
    </source>
</evidence>
<reference evidence="4" key="1">
    <citation type="submission" date="2018-09" db="EMBL/GenBank/DDBJ databases">
        <authorList>
            <person name="Livingstone P.G."/>
            <person name="Whitworth D.E."/>
        </authorList>
    </citation>
    <scope>NUCLEOTIDE SEQUENCE [LARGE SCALE GENOMIC DNA]</scope>
    <source>
        <strain evidence="4">AB050A</strain>
    </source>
</reference>
<dbReference type="Proteomes" id="UP000267003">
    <property type="component" value="Unassembled WGS sequence"/>
</dbReference>
<feature type="signal peptide" evidence="2">
    <location>
        <begin position="1"/>
        <end position="20"/>
    </location>
</feature>
<evidence type="ECO:0000313" key="4">
    <source>
        <dbReference type="Proteomes" id="UP000267003"/>
    </source>
</evidence>
<keyword evidence="4" id="KW-1185">Reference proteome</keyword>
<name>A0A3A8R0V3_9BACT</name>
<sequence length="231" mass="25178">MNKAMLIPVLLLLTATQAQSMEQAMEPPALRPPVGERPAHALWISPLVTGSLLLTGPLVGGTLHLALPVGTNLQLSDRTDLVIEVTPRYSRRRCTEDIGNCGTGRALTVSTGVAWTPWPRARGDGFFLQPKLTGMISNEKDRPDADKGEPANRSTTGGQLTLGLDLGYRKTFARTNFYLAAVFGAGVGYSWNQQRKELDLGGQYSLPWGDARRNGRIVDINMDILRVGFSF</sequence>
<evidence type="ECO:0000256" key="1">
    <source>
        <dbReference type="SAM" id="MobiDB-lite"/>
    </source>
</evidence>
<organism evidence="3 4">
    <name type="scientific">Corallococcus aberystwythensis</name>
    <dbReference type="NCBI Taxonomy" id="2316722"/>
    <lineage>
        <taxon>Bacteria</taxon>
        <taxon>Pseudomonadati</taxon>
        <taxon>Myxococcota</taxon>
        <taxon>Myxococcia</taxon>
        <taxon>Myxococcales</taxon>
        <taxon>Cystobacterineae</taxon>
        <taxon>Myxococcaceae</taxon>
        <taxon>Corallococcus</taxon>
    </lineage>
</organism>
<dbReference type="RefSeq" id="WP_120553327.1">
    <property type="nucleotide sequence ID" value="NZ_RAWK01000002.1"/>
</dbReference>
<protein>
    <recommendedName>
        <fullName evidence="5">Outer membrane protein beta-barrel domain-containing protein</fullName>
    </recommendedName>
</protein>
<proteinExistence type="predicted"/>
<gene>
    <name evidence="3" type="ORF">D7W81_00435</name>
</gene>
<dbReference type="OrthoDB" id="5383417at2"/>